<evidence type="ECO:0000313" key="3">
    <source>
        <dbReference type="Proteomes" id="UP000498980"/>
    </source>
</evidence>
<dbReference type="AlphaFoldDB" id="A0A7J0CE23"/>
<evidence type="ECO:0000313" key="2">
    <source>
        <dbReference type="EMBL" id="NYE44234.1"/>
    </source>
</evidence>
<gene>
    <name evidence="2" type="ORF">HEB29_005245</name>
    <name evidence="1" type="ORF">Sfulv_55600</name>
</gene>
<reference evidence="2 4" key="2">
    <citation type="submission" date="2020-07" db="EMBL/GenBank/DDBJ databases">
        <title>Sequencing the genomes of 1000 actinobacteria strains.</title>
        <authorList>
            <person name="Klenk H.-P."/>
        </authorList>
    </citation>
    <scope>NUCLEOTIDE SEQUENCE [LARGE SCALE GENOMIC DNA]</scope>
    <source>
        <strain evidence="2 4">DSM 41455</strain>
    </source>
</reference>
<protein>
    <submittedName>
        <fullName evidence="1">Uncharacterized protein</fullName>
    </submittedName>
</protein>
<dbReference type="EMBL" id="JACCCF010000001">
    <property type="protein sequence ID" value="NYE44234.1"/>
    <property type="molecule type" value="Genomic_DNA"/>
</dbReference>
<dbReference type="Proteomes" id="UP000498980">
    <property type="component" value="Unassembled WGS sequence"/>
</dbReference>
<name>A0A7J0CE23_9ACTN</name>
<dbReference type="RefSeq" id="WP_173316972.1">
    <property type="nucleotide sequence ID" value="NZ_BAAAUE010000022.1"/>
</dbReference>
<evidence type="ECO:0000313" key="1">
    <source>
        <dbReference type="EMBL" id="GFN00750.1"/>
    </source>
</evidence>
<comment type="caution">
    <text evidence="1">The sequence shown here is derived from an EMBL/GenBank/DDBJ whole genome shotgun (WGS) entry which is preliminary data.</text>
</comment>
<organism evidence="1 3">
    <name type="scientific">Streptomyces fulvorobeus</name>
    <dbReference type="NCBI Taxonomy" id="284028"/>
    <lineage>
        <taxon>Bacteria</taxon>
        <taxon>Bacillati</taxon>
        <taxon>Actinomycetota</taxon>
        <taxon>Actinomycetes</taxon>
        <taxon>Kitasatosporales</taxon>
        <taxon>Streptomycetaceae</taxon>
        <taxon>Streptomyces</taxon>
    </lineage>
</organism>
<reference evidence="1 3" key="1">
    <citation type="submission" date="2020-05" db="EMBL/GenBank/DDBJ databases">
        <title>Whole genome shotgun sequence of Streptomyces fulvorobeus NBRC 15897.</title>
        <authorList>
            <person name="Komaki H."/>
            <person name="Tamura T."/>
        </authorList>
    </citation>
    <scope>NUCLEOTIDE SEQUENCE [LARGE SCALE GENOMIC DNA]</scope>
    <source>
        <strain evidence="1 3">NBRC 15897</strain>
    </source>
</reference>
<keyword evidence="3" id="KW-1185">Reference proteome</keyword>
<dbReference type="EMBL" id="BLWC01000001">
    <property type="protein sequence ID" value="GFN00750.1"/>
    <property type="molecule type" value="Genomic_DNA"/>
</dbReference>
<accession>A0A7J0CE23</accession>
<evidence type="ECO:0000313" key="4">
    <source>
        <dbReference type="Proteomes" id="UP000530403"/>
    </source>
</evidence>
<proteinExistence type="predicted"/>
<dbReference type="Proteomes" id="UP000530403">
    <property type="component" value="Unassembled WGS sequence"/>
</dbReference>
<sequence length="89" mass="9652">MSKAALTDFTGAEIYPGRLITFSTRRGNRVRVTEAIVLETLTDRSSGRVVPKLRVRPTGRESGISARKTTDIRTIGAEHVVVISDAPTA</sequence>